<feature type="transmembrane region" description="Helical" evidence="1">
    <location>
        <begin position="199"/>
        <end position="221"/>
    </location>
</feature>
<feature type="transmembrane region" description="Helical" evidence="1">
    <location>
        <begin position="53"/>
        <end position="70"/>
    </location>
</feature>
<gene>
    <name evidence="2" type="primary">yejV</name>
    <name evidence="2" type="ORF">CME10DT_Mp0019</name>
</gene>
<protein>
    <submittedName>
        <fullName evidence="2">Channel subunit of ABC transporter for cytochrome c1</fullName>
    </submittedName>
</protein>
<proteinExistence type="predicted"/>
<feature type="transmembrane region" description="Helical" evidence="1">
    <location>
        <begin position="28"/>
        <end position="47"/>
    </location>
</feature>
<keyword evidence="1" id="KW-1133">Transmembrane helix</keyword>
<keyword evidence="1" id="KW-0472">Membrane</keyword>
<dbReference type="EMBL" id="LC519602">
    <property type="protein sequence ID" value="BBU60050.1"/>
    <property type="molecule type" value="Genomic_DNA"/>
</dbReference>
<reference evidence="2" key="2">
    <citation type="submission" date="2020-01" db="EMBL/GenBank/DDBJ databases">
        <title>Re-sequencing of the mitochondrial genome of Cyanidioschyzon merolae 10D.</title>
        <authorList>
            <person name="Moriyama T."/>
            <person name="Mori-Moriyama N."/>
            <person name="Sato N."/>
        </authorList>
    </citation>
    <scope>NUCLEOTIDE SEQUENCE</scope>
    <source>
        <strain evidence="2">10D-T</strain>
    </source>
</reference>
<accession>A0A679F3U6</accession>
<geneLocation type="mitochondrion" evidence="2"/>
<organism evidence="2">
    <name type="scientific">Cyanidioschyzon merolae</name>
    <name type="common">Red alga</name>
    <dbReference type="NCBI Taxonomy" id="45157"/>
    <lineage>
        <taxon>Eukaryota</taxon>
        <taxon>Rhodophyta</taxon>
        <taxon>Bangiophyceae</taxon>
        <taxon>Cyanidiales</taxon>
        <taxon>Cyanidiaceae</taxon>
        <taxon>Cyanidioschyzon</taxon>
    </lineage>
</organism>
<feature type="transmembrane region" description="Helical" evidence="1">
    <location>
        <begin position="82"/>
        <end position="98"/>
    </location>
</feature>
<keyword evidence="2" id="KW-0496">Mitochondrion</keyword>
<sequence length="227" mass="27298">MSKIFKNNFLFEFLKENIKVEKKDFHNILKVTVSYLILNSILIFYENKFNNEQLVFFNLISLIILSLEFFKIEITQNNDYDIFLVKFYNIPFITVFLLKHFVIWVKYVIFLGVFNIISLYIFCNLQINYTQYLNMFFIHFNVIYDFSVINFTINHFFNKEKNESFLLLLILLPSYIPAIIITIKNLNLNIVQIITKNDLIISCFYSIILSTSLILFLKLYYGLFKFN</sequence>
<keyword evidence="1" id="KW-0812">Transmembrane</keyword>
<feature type="transmembrane region" description="Helical" evidence="1">
    <location>
        <begin position="104"/>
        <end position="123"/>
    </location>
</feature>
<dbReference type="AlphaFoldDB" id="A0A679F3U6"/>
<evidence type="ECO:0000256" key="1">
    <source>
        <dbReference type="SAM" id="Phobius"/>
    </source>
</evidence>
<name>A0A679F3U6_CYAME</name>
<reference evidence="2" key="1">
    <citation type="journal article" date="1998" name="Nucleic Acids Res.">
        <title>Structure and organization of the mitochondrial genome of the unicellular red alga Cyanidioschyzon merolae deduced from the complete nucleotide sequence.</title>
        <authorList>
            <person name="Ohta N."/>
            <person name="Sato N."/>
            <person name="Kuroiwa T."/>
        </authorList>
    </citation>
    <scope>NUCLEOTIDE SEQUENCE [LARGE SCALE GENOMIC DNA]</scope>
    <source>
        <strain evidence="2">10D-T</strain>
    </source>
</reference>
<feature type="transmembrane region" description="Helical" evidence="1">
    <location>
        <begin position="165"/>
        <end position="187"/>
    </location>
</feature>
<feature type="transmembrane region" description="Helical" evidence="1">
    <location>
        <begin position="135"/>
        <end position="153"/>
    </location>
</feature>
<evidence type="ECO:0000313" key="2">
    <source>
        <dbReference type="EMBL" id="BBU60050.1"/>
    </source>
</evidence>